<accession>A0A8S3ZD51</accession>
<dbReference type="EMBL" id="CAJHNH020002187">
    <property type="protein sequence ID" value="CAG5125845.1"/>
    <property type="molecule type" value="Genomic_DNA"/>
</dbReference>
<name>A0A8S3ZD51_9EUPU</name>
<keyword evidence="3" id="KW-1185">Reference proteome</keyword>
<evidence type="ECO:0000313" key="2">
    <source>
        <dbReference type="EMBL" id="CAG5125845.1"/>
    </source>
</evidence>
<protein>
    <submittedName>
        <fullName evidence="2">Uncharacterized protein</fullName>
    </submittedName>
</protein>
<evidence type="ECO:0000256" key="1">
    <source>
        <dbReference type="SAM" id="MobiDB-lite"/>
    </source>
</evidence>
<dbReference type="Proteomes" id="UP000678393">
    <property type="component" value="Unassembled WGS sequence"/>
</dbReference>
<gene>
    <name evidence="2" type="ORF">CUNI_LOCUS11403</name>
</gene>
<dbReference type="AlphaFoldDB" id="A0A8S3ZD51"/>
<comment type="caution">
    <text evidence="2">The sequence shown here is derived from an EMBL/GenBank/DDBJ whole genome shotgun (WGS) entry which is preliminary data.</text>
</comment>
<feature type="compositionally biased region" description="Polar residues" evidence="1">
    <location>
        <begin position="1"/>
        <end position="27"/>
    </location>
</feature>
<organism evidence="2 3">
    <name type="scientific">Candidula unifasciata</name>
    <dbReference type="NCBI Taxonomy" id="100452"/>
    <lineage>
        <taxon>Eukaryota</taxon>
        <taxon>Metazoa</taxon>
        <taxon>Spiralia</taxon>
        <taxon>Lophotrochozoa</taxon>
        <taxon>Mollusca</taxon>
        <taxon>Gastropoda</taxon>
        <taxon>Heterobranchia</taxon>
        <taxon>Euthyneura</taxon>
        <taxon>Panpulmonata</taxon>
        <taxon>Eupulmonata</taxon>
        <taxon>Stylommatophora</taxon>
        <taxon>Helicina</taxon>
        <taxon>Helicoidea</taxon>
        <taxon>Geomitridae</taxon>
        <taxon>Candidula</taxon>
    </lineage>
</organism>
<feature type="region of interest" description="Disordered" evidence="1">
    <location>
        <begin position="1"/>
        <end position="55"/>
    </location>
</feature>
<evidence type="ECO:0000313" key="3">
    <source>
        <dbReference type="Proteomes" id="UP000678393"/>
    </source>
</evidence>
<feature type="compositionally biased region" description="Polar residues" evidence="1">
    <location>
        <begin position="39"/>
        <end position="55"/>
    </location>
</feature>
<sequence length="55" mass="6234">FGDRQQPQSSSGHSSENLQRSPYTHSVSPMKPTVRQAYPQFQQSSKLRSDLVTQI</sequence>
<feature type="non-terminal residue" evidence="2">
    <location>
        <position position="1"/>
    </location>
</feature>
<reference evidence="2" key="1">
    <citation type="submission" date="2021-04" db="EMBL/GenBank/DDBJ databases">
        <authorList>
            <consortium name="Molecular Ecology Group"/>
        </authorList>
    </citation>
    <scope>NUCLEOTIDE SEQUENCE</scope>
</reference>
<proteinExistence type="predicted"/>